<dbReference type="Gene3D" id="3.30.450.20">
    <property type="entry name" value="PAS domain"/>
    <property type="match status" value="1"/>
</dbReference>
<gene>
    <name evidence="4" type="ORF">NFI88_13145</name>
</gene>
<keyword evidence="5" id="KW-1185">Reference proteome</keyword>
<evidence type="ECO:0000259" key="3">
    <source>
        <dbReference type="PROSITE" id="PS50125"/>
    </source>
</evidence>
<keyword evidence="2" id="KW-0812">Transmembrane</keyword>
<protein>
    <submittedName>
        <fullName evidence="4">Adenylate/guanylate cyclase domain-containing protein</fullName>
    </submittedName>
</protein>
<feature type="domain" description="Guanylate cyclase" evidence="3">
    <location>
        <begin position="672"/>
        <end position="784"/>
    </location>
</feature>
<dbReference type="InterPro" id="IPR029151">
    <property type="entry name" value="Sensor-like_sf"/>
</dbReference>
<dbReference type="SUPFAM" id="SSF103190">
    <property type="entry name" value="Sensory domain-like"/>
    <property type="match status" value="1"/>
</dbReference>
<dbReference type="InterPro" id="IPR029787">
    <property type="entry name" value="Nucleotide_cyclase"/>
</dbReference>
<keyword evidence="2" id="KW-1133">Transmembrane helix</keyword>
<dbReference type="PROSITE" id="PS50125">
    <property type="entry name" value="GUANYLATE_CYCLASE_2"/>
    <property type="match status" value="1"/>
</dbReference>
<dbReference type="EMBL" id="JAMZEJ010000008">
    <property type="protein sequence ID" value="MCQ8241781.1"/>
    <property type="molecule type" value="Genomic_DNA"/>
</dbReference>
<dbReference type="Pfam" id="PF22673">
    <property type="entry name" value="MCP-like_PDC_1"/>
    <property type="match status" value="1"/>
</dbReference>
<proteinExistence type="predicted"/>
<evidence type="ECO:0000256" key="2">
    <source>
        <dbReference type="SAM" id="Phobius"/>
    </source>
</evidence>
<name>A0ABT1VZK8_9PROT</name>
<feature type="transmembrane region" description="Helical" evidence="2">
    <location>
        <begin position="394"/>
        <end position="412"/>
    </location>
</feature>
<evidence type="ECO:0000313" key="5">
    <source>
        <dbReference type="Proteomes" id="UP001524547"/>
    </source>
</evidence>
<feature type="region of interest" description="Disordered" evidence="1">
    <location>
        <begin position="592"/>
        <end position="647"/>
    </location>
</feature>
<reference evidence="4 5" key="1">
    <citation type="submission" date="2022-06" db="EMBL/GenBank/DDBJ databases">
        <title>Rhizosaccharibacter gen. nov. sp. nov. KSS12, endophytic bacteria isolated from sugarcane.</title>
        <authorList>
            <person name="Pitiwittayakul N."/>
        </authorList>
    </citation>
    <scope>NUCLEOTIDE SEQUENCE [LARGE SCALE GENOMIC DNA]</scope>
    <source>
        <strain evidence="4 5">KSS12</strain>
    </source>
</reference>
<dbReference type="Gene3D" id="3.30.70.1230">
    <property type="entry name" value="Nucleotide cyclase"/>
    <property type="match status" value="1"/>
</dbReference>
<sequence>MNGGRVGTAAGSVIGNGSGGDPDAGVRGRGLLKRLVLPSLGVLLVILTILGLTLQSYRTSRAGALALSQEVLRALRTVIADRVSTYLDGATRAADTARDMMVHGTFGNNGDAFNAYAASMLRQVPQLEAFYLARADGDFGLVQRSEAGGLKTVVIQHAPDGSRTASTVQTDAGGKVLDRQPVQKPSDYDPRGRPWYAGAVKAQGKLFWSQPILFKPTRQTVITASLAFDGQDGVQRVYAVDIALDQLSAFMATLRIGQRGRAAIVERSGQVIAAPSLAPSAPVRAAPARAAPALAAPAAPPPSSSKPGGSGERPATGALPGTVAVSALGDPVLSRAFDRWRTEGLGSKLLTVDGKRYVGIATALSAASDDWVLLIVAPESDFAGFAVADGRQSLVFALVVIALALLLAGLLFRQGRRSDRMSRLLLRQRMIAGQEGDALRRLATDPALLDPEADAPLLSELLAEIADARRASLWRLSADGHSLRCTDAFERLDGESGHTAGLELSRFELSGFMTALAEEPEGLGVADAAADQRTAALHRLFMRPFESRSLLVRPVLTGDGELGGAVLLEDALHPERVRNLIPSVAAIASLRDPTRRRAAETGASEAEMAAPPAEPEGRSPPVARKPLPDRPLLPAGDERPAGREGEAPGIAVMSLVFEPMRLDGRGGGRAERLADELMTNIRSCCERNGVSFLKVLGHRIVAAGGWEADPDGHATERLADAALAIREHCLSLLARERLEPWFRMGLDLGRGNTAVIGGAGADGGDPRGHFNLWGEAVRLSELMADTAPDPGTIQVTERIYARLSRGFLFRPRGAFFVPDLGVTRTFVLAGRR</sequence>
<dbReference type="InterPro" id="IPR001054">
    <property type="entry name" value="A/G_cyclase"/>
</dbReference>
<feature type="region of interest" description="Disordered" evidence="1">
    <location>
        <begin position="292"/>
        <end position="316"/>
    </location>
</feature>
<keyword evidence="2" id="KW-0472">Membrane</keyword>
<dbReference type="Pfam" id="PF01590">
    <property type="entry name" value="GAF"/>
    <property type="match status" value="1"/>
</dbReference>
<dbReference type="RefSeq" id="WP_422920536.1">
    <property type="nucleotide sequence ID" value="NZ_JAMZEJ010000008.1"/>
</dbReference>
<evidence type="ECO:0000256" key="1">
    <source>
        <dbReference type="SAM" id="MobiDB-lite"/>
    </source>
</evidence>
<organism evidence="4 5">
    <name type="scientific">Rhizosaccharibacter radicis</name>
    <dbReference type="NCBI Taxonomy" id="2782605"/>
    <lineage>
        <taxon>Bacteria</taxon>
        <taxon>Pseudomonadati</taxon>
        <taxon>Pseudomonadota</taxon>
        <taxon>Alphaproteobacteria</taxon>
        <taxon>Acetobacterales</taxon>
        <taxon>Acetobacteraceae</taxon>
        <taxon>Rhizosaccharibacter</taxon>
    </lineage>
</organism>
<dbReference type="Proteomes" id="UP001524547">
    <property type="component" value="Unassembled WGS sequence"/>
</dbReference>
<dbReference type="Pfam" id="PF00211">
    <property type="entry name" value="Guanylate_cyc"/>
    <property type="match status" value="1"/>
</dbReference>
<feature type="transmembrane region" description="Helical" evidence="2">
    <location>
        <begin position="35"/>
        <end position="54"/>
    </location>
</feature>
<accession>A0ABT1VZK8</accession>
<comment type="caution">
    <text evidence="4">The sequence shown here is derived from an EMBL/GenBank/DDBJ whole genome shotgun (WGS) entry which is preliminary data.</text>
</comment>
<dbReference type="SUPFAM" id="SSF55781">
    <property type="entry name" value="GAF domain-like"/>
    <property type="match status" value="1"/>
</dbReference>
<feature type="compositionally biased region" description="Basic and acidic residues" evidence="1">
    <location>
        <begin position="636"/>
        <end position="646"/>
    </location>
</feature>
<dbReference type="SUPFAM" id="SSF55073">
    <property type="entry name" value="Nucleotide cyclase"/>
    <property type="match status" value="1"/>
</dbReference>
<dbReference type="InterPro" id="IPR003018">
    <property type="entry name" value="GAF"/>
</dbReference>
<evidence type="ECO:0000313" key="4">
    <source>
        <dbReference type="EMBL" id="MCQ8241781.1"/>
    </source>
</evidence>